<sequence>EDLGCSFFRYIVREFLACAVIRPVLNLANPRFINERIEAVVIDKTKANKGVDTAQGLSHTKEDESQTSSDHFSKCLDPSATGVELTQLKNGQSRNSEPSAERNVSDNLSRDQLLSMDTRSSRSWNSLPGNSQSNGDQGIQRYR</sequence>
<dbReference type="EMBL" id="LXQA010169138">
    <property type="protein sequence ID" value="MCI28941.1"/>
    <property type="molecule type" value="Genomic_DNA"/>
</dbReference>
<feature type="compositionally biased region" description="Polar residues" evidence="1">
    <location>
        <begin position="87"/>
        <end position="98"/>
    </location>
</feature>
<keyword evidence="4" id="KW-1185">Reference proteome</keyword>
<reference evidence="3 4" key="1">
    <citation type="journal article" date="2018" name="Front. Plant Sci.">
        <title>Red Clover (Trifolium pratense) and Zigzag Clover (T. medium) - A Picture of Genomic Similarities and Differences.</title>
        <authorList>
            <person name="Dluhosova J."/>
            <person name="Istvanek J."/>
            <person name="Nedelnik J."/>
            <person name="Repkova J."/>
        </authorList>
    </citation>
    <scope>NUCLEOTIDE SEQUENCE [LARGE SCALE GENOMIC DNA]</scope>
    <source>
        <strain evidence="4">cv. 10/8</strain>
        <tissue evidence="3">Leaf</tissue>
    </source>
</reference>
<dbReference type="Proteomes" id="UP000265520">
    <property type="component" value="Unassembled WGS sequence"/>
</dbReference>
<proteinExistence type="predicted"/>
<feature type="compositionally biased region" description="Polar residues" evidence="1">
    <location>
        <begin position="105"/>
        <end position="137"/>
    </location>
</feature>
<comment type="caution">
    <text evidence="3">The sequence shown here is derived from an EMBL/GenBank/DDBJ whole genome shotgun (WGS) entry which is preliminary data.</text>
</comment>
<accession>A0A392QX61</accession>
<evidence type="ECO:0000313" key="3">
    <source>
        <dbReference type="EMBL" id="MCI28941.1"/>
    </source>
</evidence>
<feature type="domain" description="PXA" evidence="2">
    <location>
        <begin position="1"/>
        <end position="45"/>
    </location>
</feature>
<feature type="non-terminal residue" evidence="3">
    <location>
        <position position="1"/>
    </location>
</feature>
<evidence type="ECO:0000256" key="1">
    <source>
        <dbReference type="SAM" id="MobiDB-lite"/>
    </source>
</evidence>
<name>A0A392QX61_9FABA</name>
<organism evidence="3 4">
    <name type="scientific">Trifolium medium</name>
    <dbReference type="NCBI Taxonomy" id="97028"/>
    <lineage>
        <taxon>Eukaryota</taxon>
        <taxon>Viridiplantae</taxon>
        <taxon>Streptophyta</taxon>
        <taxon>Embryophyta</taxon>
        <taxon>Tracheophyta</taxon>
        <taxon>Spermatophyta</taxon>
        <taxon>Magnoliopsida</taxon>
        <taxon>eudicotyledons</taxon>
        <taxon>Gunneridae</taxon>
        <taxon>Pentapetalae</taxon>
        <taxon>rosids</taxon>
        <taxon>fabids</taxon>
        <taxon>Fabales</taxon>
        <taxon>Fabaceae</taxon>
        <taxon>Papilionoideae</taxon>
        <taxon>50 kb inversion clade</taxon>
        <taxon>NPAAA clade</taxon>
        <taxon>Hologalegina</taxon>
        <taxon>IRL clade</taxon>
        <taxon>Trifolieae</taxon>
        <taxon>Trifolium</taxon>
    </lineage>
</organism>
<protein>
    <submittedName>
        <fullName evidence="3">Phox (PX) domain protein</fullName>
    </submittedName>
</protein>
<dbReference type="Pfam" id="PF02194">
    <property type="entry name" value="PXA"/>
    <property type="match status" value="1"/>
</dbReference>
<dbReference type="AlphaFoldDB" id="A0A392QX61"/>
<evidence type="ECO:0000259" key="2">
    <source>
        <dbReference type="PROSITE" id="PS51207"/>
    </source>
</evidence>
<feature type="non-terminal residue" evidence="3">
    <location>
        <position position="143"/>
    </location>
</feature>
<dbReference type="PROSITE" id="PS51207">
    <property type="entry name" value="PXA"/>
    <property type="match status" value="1"/>
</dbReference>
<evidence type="ECO:0000313" key="4">
    <source>
        <dbReference type="Proteomes" id="UP000265520"/>
    </source>
</evidence>
<feature type="region of interest" description="Disordered" evidence="1">
    <location>
        <begin position="44"/>
        <end position="143"/>
    </location>
</feature>
<dbReference type="InterPro" id="IPR003114">
    <property type="entry name" value="Phox_assoc"/>
</dbReference>